<dbReference type="PANTHER" id="PTHR43796:SF2">
    <property type="entry name" value="CARBOXYNORSPERMIDINE SYNTHASE"/>
    <property type="match status" value="1"/>
</dbReference>
<name>A0ABW7WTE4_9NOCA</name>
<reference evidence="2 3" key="1">
    <citation type="submission" date="2024-10" db="EMBL/GenBank/DDBJ databases">
        <title>The Natural Products Discovery Center: Release of the First 8490 Sequenced Strains for Exploring Actinobacteria Biosynthetic Diversity.</title>
        <authorList>
            <person name="Kalkreuter E."/>
            <person name="Kautsar S.A."/>
            <person name="Yang D."/>
            <person name="Bader C.D."/>
            <person name="Teijaro C.N."/>
            <person name="Fluegel L."/>
            <person name="Davis C.M."/>
            <person name="Simpson J.R."/>
            <person name="Lauterbach L."/>
            <person name="Steele A.D."/>
            <person name="Gui C."/>
            <person name="Meng S."/>
            <person name="Li G."/>
            <person name="Viehrig K."/>
            <person name="Ye F."/>
            <person name="Su P."/>
            <person name="Kiefer A.F."/>
            <person name="Nichols A."/>
            <person name="Cepeda A.J."/>
            <person name="Yan W."/>
            <person name="Fan B."/>
            <person name="Jiang Y."/>
            <person name="Adhikari A."/>
            <person name="Zheng C.-J."/>
            <person name="Schuster L."/>
            <person name="Cowan T.M."/>
            <person name="Smanski M.J."/>
            <person name="Chevrette M.G."/>
            <person name="De Carvalho L.P.S."/>
            <person name="Shen B."/>
        </authorList>
    </citation>
    <scope>NUCLEOTIDE SEQUENCE [LARGE SCALE GENOMIC DNA]</scope>
    <source>
        <strain evidence="2 3">NPDC019275</strain>
    </source>
</reference>
<dbReference type="PANTHER" id="PTHR43796">
    <property type="entry name" value="CARBOXYNORSPERMIDINE SYNTHASE"/>
    <property type="match status" value="1"/>
</dbReference>
<organism evidence="2 3">
    <name type="scientific">Nocardia xishanensis</name>
    <dbReference type="NCBI Taxonomy" id="238964"/>
    <lineage>
        <taxon>Bacteria</taxon>
        <taxon>Bacillati</taxon>
        <taxon>Actinomycetota</taxon>
        <taxon>Actinomycetes</taxon>
        <taxon>Mycobacteriales</taxon>
        <taxon>Nocardiaceae</taxon>
        <taxon>Nocardia</taxon>
    </lineage>
</organism>
<proteinExistence type="predicted"/>
<gene>
    <name evidence="2" type="ORF">ACH49W_00840</name>
</gene>
<dbReference type="EMBL" id="JBIRYO010000001">
    <property type="protein sequence ID" value="MFI2471899.1"/>
    <property type="molecule type" value="Genomic_DNA"/>
</dbReference>
<dbReference type="SUPFAM" id="SSF51735">
    <property type="entry name" value="NAD(P)-binding Rossmann-fold domains"/>
    <property type="match status" value="1"/>
</dbReference>
<dbReference type="InterPro" id="IPR036291">
    <property type="entry name" value="NAD(P)-bd_dom_sf"/>
</dbReference>
<accession>A0ABW7WTE4</accession>
<protein>
    <submittedName>
        <fullName evidence="2">Saccharopine dehydrogenase family protein</fullName>
    </submittedName>
</protein>
<evidence type="ECO:0000313" key="3">
    <source>
        <dbReference type="Proteomes" id="UP001611415"/>
    </source>
</evidence>
<evidence type="ECO:0000313" key="2">
    <source>
        <dbReference type="EMBL" id="MFI2471899.1"/>
    </source>
</evidence>
<feature type="domain" description="Saccharopine dehydrogenase NADP binding" evidence="1">
    <location>
        <begin position="4"/>
        <end position="129"/>
    </location>
</feature>
<sequence>MKVLALGGAGAMGAVAVRTALDVSGVEEIVVADRDLGAAEAVARRFAAARVPIRALAVDVTDETGLRAALEPADLVLNTVGPYYRFGLTVLRTAIETRTHYLDICDDWEPTLRMLDLDETARARGVCAVIGMGASPGISNLLAAVAAAELDSIRDVHTAWPVDVGDDGDAKDQAQLLGPGDRPTAAAIHWMQQASGTIAAVRAGRLTEQRPLSPIALSLPGGRRGTAYSIGHPEPITLQRTLKPSGDALNLMVVKPGTVAYLDTLRRDLDADRLTERQAATAFARPGLRRILRSIPSALRSRGPGTLPPFFAVVTGDKRGDPRVVLAHLNLAGPKSEPVRSALRDMARITGIPLALGMAQVIDGTASRPGVHPPEAVIEPGRFFADLGAVLGSDDGTPLYLLEQESPA</sequence>
<dbReference type="Pfam" id="PF03435">
    <property type="entry name" value="Sacchrp_dh_NADP"/>
    <property type="match status" value="1"/>
</dbReference>
<dbReference type="InterPro" id="IPR005097">
    <property type="entry name" value="Sacchrp_dh_NADP-bd"/>
</dbReference>
<evidence type="ECO:0000259" key="1">
    <source>
        <dbReference type="Pfam" id="PF03435"/>
    </source>
</evidence>
<dbReference type="Gene3D" id="3.40.50.720">
    <property type="entry name" value="NAD(P)-binding Rossmann-like Domain"/>
    <property type="match status" value="1"/>
</dbReference>
<comment type="caution">
    <text evidence="2">The sequence shown here is derived from an EMBL/GenBank/DDBJ whole genome shotgun (WGS) entry which is preliminary data.</text>
</comment>
<dbReference type="RefSeq" id="WP_397090390.1">
    <property type="nucleotide sequence ID" value="NZ_JBIRYO010000001.1"/>
</dbReference>
<dbReference type="Gene3D" id="3.30.360.10">
    <property type="entry name" value="Dihydrodipicolinate Reductase, domain 2"/>
    <property type="match status" value="1"/>
</dbReference>
<keyword evidence="3" id="KW-1185">Reference proteome</keyword>
<dbReference type="Proteomes" id="UP001611415">
    <property type="component" value="Unassembled WGS sequence"/>
</dbReference>